<reference evidence="1" key="1">
    <citation type="submission" date="2014-12" db="EMBL/GenBank/DDBJ databases">
        <title>Insight into the proteome of Arion vulgaris.</title>
        <authorList>
            <person name="Aradska J."/>
            <person name="Bulat T."/>
            <person name="Smidak R."/>
            <person name="Sarate P."/>
            <person name="Gangsoo J."/>
            <person name="Sialana F."/>
            <person name="Bilban M."/>
            <person name="Lubec G."/>
        </authorList>
    </citation>
    <scope>NUCLEOTIDE SEQUENCE</scope>
    <source>
        <tissue evidence="1">Skin</tissue>
    </source>
</reference>
<accession>A0A0B6YP76</accession>
<evidence type="ECO:0000313" key="1">
    <source>
        <dbReference type="EMBL" id="CEK58064.1"/>
    </source>
</evidence>
<sequence length="165" mass="18253">SSSYCITNRPGSRRNSSTCCSRYRNTTESISSFYTQFSSWSKNGKGKCSTSSATRREHVGFLPEGMVLPSAKTAARKKPKMDNIHKGVLKSRTNKSGRIPAVTGNHSVTQQLRNQCCTVTIIPSLFNFLKCVNRTISTPIEFEGSSAETSETALIHRQPLSIFPR</sequence>
<proteinExistence type="predicted"/>
<feature type="non-terminal residue" evidence="1">
    <location>
        <position position="165"/>
    </location>
</feature>
<gene>
    <name evidence="1" type="primary">ORF31888</name>
</gene>
<dbReference type="AlphaFoldDB" id="A0A0B6YP76"/>
<feature type="non-terminal residue" evidence="1">
    <location>
        <position position="1"/>
    </location>
</feature>
<organism evidence="1">
    <name type="scientific">Arion vulgaris</name>
    <dbReference type="NCBI Taxonomy" id="1028688"/>
    <lineage>
        <taxon>Eukaryota</taxon>
        <taxon>Metazoa</taxon>
        <taxon>Spiralia</taxon>
        <taxon>Lophotrochozoa</taxon>
        <taxon>Mollusca</taxon>
        <taxon>Gastropoda</taxon>
        <taxon>Heterobranchia</taxon>
        <taxon>Euthyneura</taxon>
        <taxon>Panpulmonata</taxon>
        <taxon>Eupulmonata</taxon>
        <taxon>Stylommatophora</taxon>
        <taxon>Helicina</taxon>
        <taxon>Arionoidea</taxon>
        <taxon>Arionidae</taxon>
        <taxon>Arion</taxon>
    </lineage>
</organism>
<name>A0A0B6YP76_9EUPU</name>
<dbReference type="EMBL" id="HACG01011199">
    <property type="protein sequence ID" value="CEK58064.1"/>
    <property type="molecule type" value="Transcribed_RNA"/>
</dbReference>
<protein>
    <submittedName>
        <fullName evidence="1">Uncharacterized protein</fullName>
    </submittedName>
</protein>